<dbReference type="Proteomes" id="UP000241769">
    <property type="component" value="Unassembled WGS sequence"/>
</dbReference>
<organism evidence="2 3">
    <name type="scientific">Planoprotostelium fungivorum</name>
    <dbReference type="NCBI Taxonomy" id="1890364"/>
    <lineage>
        <taxon>Eukaryota</taxon>
        <taxon>Amoebozoa</taxon>
        <taxon>Evosea</taxon>
        <taxon>Variosea</taxon>
        <taxon>Cavosteliida</taxon>
        <taxon>Cavosteliaceae</taxon>
        <taxon>Planoprotostelium</taxon>
    </lineage>
</organism>
<evidence type="ECO:0000313" key="3">
    <source>
        <dbReference type="Proteomes" id="UP000241769"/>
    </source>
</evidence>
<feature type="region of interest" description="Disordered" evidence="1">
    <location>
        <begin position="148"/>
        <end position="233"/>
    </location>
</feature>
<dbReference type="AlphaFoldDB" id="A0A2P6NSR1"/>
<feature type="compositionally biased region" description="Basic and acidic residues" evidence="1">
    <location>
        <begin position="214"/>
        <end position="231"/>
    </location>
</feature>
<reference evidence="2 3" key="1">
    <citation type="journal article" date="2018" name="Genome Biol. Evol.">
        <title>Multiple Roots of Fruiting Body Formation in Amoebozoa.</title>
        <authorList>
            <person name="Hillmann F."/>
            <person name="Forbes G."/>
            <person name="Novohradska S."/>
            <person name="Ferling I."/>
            <person name="Riege K."/>
            <person name="Groth M."/>
            <person name="Westermann M."/>
            <person name="Marz M."/>
            <person name="Spaller T."/>
            <person name="Winckler T."/>
            <person name="Schaap P."/>
            <person name="Glockner G."/>
        </authorList>
    </citation>
    <scope>NUCLEOTIDE SEQUENCE [LARGE SCALE GENOMIC DNA]</scope>
    <source>
        <strain evidence="2 3">Jena</strain>
    </source>
</reference>
<protein>
    <submittedName>
        <fullName evidence="2">Uncharacterized protein</fullName>
    </submittedName>
</protein>
<name>A0A2P6NSR1_9EUKA</name>
<sequence length="278" mass="31549">MQSKDRPTDMPQRVKIPKQTAKRSAIEDDKVKEALNLFTAGELQQTRAEFATLFRTSQPRLDRVEAVVTKSFGTIPSVEIEEVKDIAVTAPTTASSENRNIVSIVSRNKVEMVQEEETEVVGDGVVGSILDQRDLYNRLQVSAGKVQYPDHDPCLIDDDDGEDIPKGHLSEKKLEDQMKEAIGKNKKEPSSSQTEKEETPRDDLASLLMNDTEEQPKRPMPDFPPMKDIDPHQLFTDPVESFELDDNFDYENVPFVPKGQFTDEEQEHLDSFRRDSQI</sequence>
<feature type="compositionally biased region" description="Basic and acidic residues" evidence="1">
    <location>
        <begin position="163"/>
        <end position="204"/>
    </location>
</feature>
<dbReference type="InParanoid" id="A0A2P6NSR1"/>
<proteinExistence type="predicted"/>
<accession>A0A2P6NSR1</accession>
<comment type="caution">
    <text evidence="2">The sequence shown here is derived from an EMBL/GenBank/DDBJ whole genome shotgun (WGS) entry which is preliminary data.</text>
</comment>
<dbReference type="EMBL" id="MDYQ01000024">
    <property type="protein sequence ID" value="PRP87003.1"/>
    <property type="molecule type" value="Genomic_DNA"/>
</dbReference>
<feature type="region of interest" description="Disordered" evidence="1">
    <location>
        <begin position="1"/>
        <end position="25"/>
    </location>
</feature>
<keyword evidence="3" id="KW-1185">Reference proteome</keyword>
<feature type="region of interest" description="Disordered" evidence="1">
    <location>
        <begin position="255"/>
        <end position="278"/>
    </location>
</feature>
<evidence type="ECO:0000256" key="1">
    <source>
        <dbReference type="SAM" id="MobiDB-lite"/>
    </source>
</evidence>
<feature type="compositionally biased region" description="Basic and acidic residues" evidence="1">
    <location>
        <begin position="268"/>
        <end position="278"/>
    </location>
</feature>
<gene>
    <name evidence="2" type="ORF">PROFUN_04985</name>
</gene>
<evidence type="ECO:0000313" key="2">
    <source>
        <dbReference type="EMBL" id="PRP87003.1"/>
    </source>
</evidence>